<evidence type="ECO:0000313" key="1">
    <source>
        <dbReference type="EMBL" id="KAJ7075914.1"/>
    </source>
</evidence>
<keyword evidence="2" id="KW-1185">Reference proteome</keyword>
<dbReference type="EMBL" id="JARJCN010000087">
    <property type="protein sequence ID" value="KAJ7075914.1"/>
    <property type="molecule type" value="Genomic_DNA"/>
</dbReference>
<accession>A0AAD6XJX8</accession>
<dbReference type="AlphaFoldDB" id="A0AAD6XJX8"/>
<protein>
    <submittedName>
        <fullName evidence="1">Uncharacterized protein</fullName>
    </submittedName>
</protein>
<sequence length="620" mass="67176">MAGQTIPRNRVTACRLWPAFGLPRLLDMLARVVDAQGCFTQAGYEVESPSGTSAITPRDAPSHPPPPFLPFRERDGIRLHVDPFILTPHGLTSPRYGALSPLRASLLSRERLHLALLSGVPELRHAARRDSACILPSAVVLYAYDARPGRADRRTTVREIVPFSVESRTSRGAARILKLWAVAGAAERSPLRQSGRHAARSRRFSHAVNSVATTATTLEASKPLLPATMRPQRHHAVDPQDPNPRALDCAASPCNRRCCGGVELADPSSSFRLRSCLLQVCDLSWILRCPAPTLARSPATWRAAEAGHRRDKEGCYVAAMALLAATFGAVTPPLRRECSGRVEFSLWRLLAACSRRRLAALVPTPVVLLRHPAARRRGNRDPSVHPTMLRSQSSLTGFLAASSARTPPRRPRALQSPGFIHAVSPPSPPRQSSYGTLRLADVATAIQACCCKCVELAVNLSWSLRLRSSSPLETPRSDVHPWTRPYAPRAALVRLWSLGTSASNVGQQSRVLPTEIPCRAMHVFPRLLKLVHGWLSLMLLAAFSIVAPCRCPTVPAQAHAPCGSLPAANLGIHLADLALVRAHVAPYARPCPAALALFAPRPADAPSSPFSPNVIDDSSR</sequence>
<organism evidence="1 2">
    <name type="scientific">Mycena belliarum</name>
    <dbReference type="NCBI Taxonomy" id="1033014"/>
    <lineage>
        <taxon>Eukaryota</taxon>
        <taxon>Fungi</taxon>
        <taxon>Dikarya</taxon>
        <taxon>Basidiomycota</taxon>
        <taxon>Agaricomycotina</taxon>
        <taxon>Agaricomycetes</taxon>
        <taxon>Agaricomycetidae</taxon>
        <taxon>Agaricales</taxon>
        <taxon>Marasmiineae</taxon>
        <taxon>Mycenaceae</taxon>
        <taxon>Mycena</taxon>
    </lineage>
</organism>
<gene>
    <name evidence="1" type="ORF">B0H15DRAFT_956025</name>
</gene>
<reference evidence="1" key="1">
    <citation type="submission" date="2023-03" db="EMBL/GenBank/DDBJ databases">
        <title>Massive genome expansion in bonnet fungi (Mycena s.s.) driven by repeated elements and novel gene families across ecological guilds.</title>
        <authorList>
            <consortium name="Lawrence Berkeley National Laboratory"/>
            <person name="Harder C.B."/>
            <person name="Miyauchi S."/>
            <person name="Viragh M."/>
            <person name="Kuo A."/>
            <person name="Thoen E."/>
            <person name="Andreopoulos B."/>
            <person name="Lu D."/>
            <person name="Skrede I."/>
            <person name="Drula E."/>
            <person name="Henrissat B."/>
            <person name="Morin E."/>
            <person name="Kohler A."/>
            <person name="Barry K."/>
            <person name="LaButti K."/>
            <person name="Morin E."/>
            <person name="Salamov A."/>
            <person name="Lipzen A."/>
            <person name="Mereny Z."/>
            <person name="Hegedus B."/>
            <person name="Baldrian P."/>
            <person name="Stursova M."/>
            <person name="Weitz H."/>
            <person name="Taylor A."/>
            <person name="Grigoriev I.V."/>
            <person name="Nagy L.G."/>
            <person name="Martin F."/>
            <person name="Kauserud H."/>
        </authorList>
    </citation>
    <scope>NUCLEOTIDE SEQUENCE</scope>
    <source>
        <strain evidence="1">CBHHK173m</strain>
    </source>
</reference>
<proteinExistence type="predicted"/>
<name>A0AAD6XJX8_9AGAR</name>
<comment type="caution">
    <text evidence="1">The sequence shown here is derived from an EMBL/GenBank/DDBJ whole genome shotgun (WGS) entry which is preliminary data.</text>
</comment>
<evidence type="ECO:0000313" key="2">
    <source>
        <dbReference type="Proteomes" id="UP001222325"/>
    </source>
</evidence>
<dbReference type="Proteomes" id="UP001222325">
    <property type="component" value="Unassembled WGS sequence"/>
</dbReference>